<dbReference type="Proteomes" id="UP000030765">
    <property type="component" value="Unassembled WGS sequence"/>
</dbReference>
<dbReference type="AlphaFoldDB" id="A0A084WJC1"/>
<keyword evidence="4" id="KW-1185">Reference proteome</keyword>
<evidence type="ECO:0000313" key="3">
    <source>
        <dbReference type="EnsemblMetazoa" id="ASIC018581-PA"/>
    </source>
</evidence>
<dbReference type="VEuPathDB" id="VectorBase:ASIC018581"/>
<dbReference type="EnsemblMetazoa" id="ASIC018581-RA">
    <property type="protein sequence ID" value="ASIC018581-PA"/>
    <property type="gene ID" value="ASIC018581"/>
</dbReference>
<name>A0A084WJC1_ANOSI</name>
<accession>A0A084WJC1</accession>
<evidence type="ECO:0000313" key="2">
    <source>
        <dbReference type="EMBL" id="KFB50315.1"/>
    </source>
</evidence>
<protein>
    <submittedName>
        <fullName evidence="2 3">Uncharacterized protein</fullName>
    </submittedName>
</protein>
<reference evidence="3" key="2">
    <citation type="submission" date="2020-05" db="UniProtKB">
        <authorList>
            <consortium name="EnsemblMetazoa"/>
        </authorList>
    </citation>
    <scope>IDENTIFICATION</scope>
</reference>
<reference evidence="2 4" key="1">
    <citation type="journal article" date="2014" name="BMC Genomics">
        <title>Genome sequence of Anopheles sinensis provides insight into genetics basis of mosquito competence for malaria parasites.</title>
        <authorList>
            <person name="Zhou D."/>
            <person name="Zhang D."/>
            <person name="Ding G."/>
            <person name="Shi L."/>
            <person name="Hou Q."/>
            <person name="Ye Y."/>
            <person name="Xu Y."/>
            <person name="Zhou H."/>
            <person name="Xiong C."/>
            <person name="Li S."/>
            <person name="Yu J."/>
            <person name="Hong S."/>
            <person name="Yu X."/>
            <person name="Zou P."/>
            <person name="Chen C."/>
            <person name="Chang X."/>
            <person name="Wang W."/>
            <person name="Lv Y."/>
            <person name="Sun Y."/>
            <person name="Ma L."/>
            <person name="Shen B."/>
            <person name="Zhu C."/>
        </authorList>
    </citation>
    <scope>NUCLEOTIDE SEQUENCE [LARGE SCALE GENOMIC DNA]</scope>
</reference>
<evidence type="ECO:0000313" key="4">
    <source>
        <dbReference type="Proteomes" id="UP000030765"/>
    </source>
</evidence>
<organism evidence="2">
    <name type="scientific">Anopheles sinensis</name>
    <name type="common">Mosquito</name>
    <dbReference type="NCBI Taxonomy" id="74873"/>
    <lineage>
        <taxon>Eukaryota</taxon>
        <taxon>Metazoa</taxon>
        <taxon>Ecdysozoa</taxon>
        <taxon>Arthropoda</taxon>
        <taxon>Hexapoda</taxon>
        <taxon>Insecta</taxon>
        <taxon>Pterygota</taxon>
        <taxon>Neoptera</taxon>
        <taxon>Endopterygota</taxon>
        <taxon>Diptera</taxon>
        <taxon>Nematocera</taxon>
        <taxon>Culicoidea</taxon>
        <taxon>Culicidae</taxon>
        <taxon>Anophelinae</taxon>
        <taxon>Anopheles</taxon>
    </lineage>
</organism>
<gene>
    <name evidence="2" type="ORF">ZHAS_00018581</name>
</gene>
<dbReference type="EMBL" id="KE525348">
    <property type="protein sequence ID" value="KFB50315.1"/>
    <property type="molecule type" value="Genomic_DNA"/>
</dbReference>
<proteinExistence type="predicted"/>
<evidence type="ECO:0000256" key="1">
    <source>
        <dbReference type="SAM" id="MobiDB-lite"/>
    </source>
</evidence>
<feature type="region of interest" description="Disordered" evidence="1">
    <location>
        <begin position="98"/>
        <end position="122"/>
    </location>
</feature>
<sequence>MWTIEPISRHTYDLCTLRHSRTSGTTLLAALPRIKPLCVRNGLNLGVTPSPSAAAANLAWPNGVSCHCLFIATTPIQPWTDGVDLCQILQRIKLSIRAGGRSHSSTLHRKRPIIPSKRATEE</sequence>
<dbReference type="EMBL" id="ATLV01024008">
    <property type="status" value="NOT_ANNOTATED_CDS"/>
    <property type="molecule type" value="Genomic_DNA"/>
</dbReference>